<evidence type="ECO:0000313" key="2">
    <source>
        <dbReference type="Proteomes" id="UP000688137"/>
    </source>
</evidence>
<reference evidence="1" key="1">
    <citation type="submission" date="2021-01" db="EMBL/GenBank/DDBJ databases">
        <authorList>
            <consortium name="Genoscope - CEA"/>
            <person name="William W."/>
        </authorList>
    </citation>
    <scope>NUCLEOTIDE SEQUENCE</scope>
</reference>
<organism evidence="1 2">
    <name type="scientific">Paramecium primaurelia</name>
    <dbReference type="NCBI Taxonomy" id="5886"/>
    <lineage>
        <taxon>Eukaryota</taxon>
        <taxon>Sar</taxon>
        <taxon>Alveolata</taxon>
        <taxon>Ciliophora</taxon>
        <taxon>Intramacronucleata</taxon>
        <taxon>Oligohymenophorea</taxon>
        <taxon>Peniculida</taxon>
        <taxon>Parameciidae</taxon>
        <taxon>Paramecium</taxon>
    </lineage>
</organism>
<sequence length="349" mass="41400">MDNEKIIRWICPDPNCNLGRVVDTVPELLLHSKQQHKLIKFDKFREMIISVFDDSNLSRLQNEQHYLGIINNIQNLITFLKESLQNFEKTFKQKLDDFYEQIHPRKMFIEVTQAIMKQEDIDKEILTIYLDNYIKKFDISQKTQEKLDKLQSQIDNFCQSQQSDLISLFERQLQIRETANVVKVQQEIIPLEQIQQQIYQFDINKSSKEIIFTNNLKTAKAKDTKCFVYFKGVEEQKKVFMQVELTVLNDDDYIFNIGVVNANHNLNDYEGCFLLTQTGTFLLERETLQSKLKVKNGSKIKVRYAKKHPKKLFFQVDNNLNDKIQLNNELHVFYFIIIIKNAEVQLQLK</sequence>
<dbReference type="EMBL" id="CAJJDM010000158">
    <property type="protein sequence ID" value="CAD8112882.1"/>
    <property type="molecule type" value="Genomic_DNA"/>
</dbReference>
<dbReference type="Proteomes" id="UP000688137">
    <property type="component" value="Unassembled WGS sequence"/>
</dbReference>
<gene>
    <name evidence="1" type="ORF">PPRIM_AZ9-3.1.T1530042</name>
</gene>
<dbReference type="AlphaFoldDB" id="A0A8S1QB53"/>
<proteinExistence type="predicted"/>
<evidence type="ECO:0000313" key="1">
    <source>
        <dbReference type="EMBL" id="CAD8112882.1"/>
    </source>
</evidence>
<dbReference type="OMA" id="NDYEGCF"/>
<accession>A0A8S1QB53</accession>
<keyword evidence="2" id="KW-1185">Reference proteome</keyword>
<protein>
    <submittedName>
        <fullName evidence="1">Uncharacterized protein</fullName>
    </submittedName>
</protein>
<name>A0A8S1QB53_PARPR</name>
<comment type="caution">
    <text evidence="1">The sequence shown here is derived from an EMBL/GenBank/DDBJ whole genome shotgun (WGS) entry which is preliminary data.</text>
</comment>